<comment type="subcellular location">
    <subcellularLocation>
        <location evidence="1">Endoplasmic reticulum membrane</location>
        <topology evidence="1">Multi-pass membrane protein</topology>
    </subcellularLocation>
</comment>
<feature type="transmembrane region" description="Helical" evidence="11">
    <location>
        <begin position="322"/>
        <end position="345"/>
    </location>
</feature>
<protein>
    <recommendedName>
        <fullName evidence="3">dolichol kinase</fullName>
        <ecNumber evidence="3">2.7.1.108</ecNumber>
    </recommendedName>
</protein>
<proteinExistence type="inferred from homology"/>
<feature type="region of interest" description="Disordered" evidence="10">
    <location>
        <begin position="1"/>
        <end position="24"/>
    </location>
</feature>
<evidence type="ECO:0000313" key="13">
    <source>
        <dbReference type="Proteomes" id="UP000662931"/>
    </source>
</evidence>
<evidence type="ECO:0000256" key="7">
    <source>
        <dbReference type="ARBA" id="ARBA00022824"/>
    </source>
</evidence>
<dbReference type="GO" id="GO:0004168">
    <property type="term" value="F:dolichol kinase activity"/>
    <property type="evidence" value="ECO:0007669"/>
    <property type="project" value="UniProtKB-EC"/>
</dbReference>
<evidence type="ECO:0000256" key="10">
    <source>
        <dbReference type="SAM" id="MobiDB-lite"/>
    </source>
</evidence>
<keyword evidence="8 11" id="KW-1133">Transmembrane helix</keyword>
<evidence type="ECO:0000256" key="2">
    <source>
        <dbReference type="ARBA" id="ARBA00010794"/>
    </source>
</evidence>
<keyword evidence="13" id="KW-1185">Reference proteome</keyword>
<dbReference type="Proteomes" id="UP000662931">
    <property type="component" value="Chromosome 1"/>
</dbReference>
<evidence type="ECO:0000256" key="11">
    <source>
        <dbReference type="SAM" id="Phobius"/>
    </source>
</evidence>
<evidence type="ECO:0000256" key="8">
    <source>
        <dbReference type="ARBA" id="ARBA00022989"/>
    </source>
</evidence>
<sequence>MSACEQKGQESKTEAEARDIEDDDLESDELRSAYSYYTDLLDESIKLPNVIQLMVIFFIANMMFIYYTQKIDQDNGESDPMWPFIYGGLAVITALVEVIMLCIISYRNYKAKVNGAEDEEEKKAISKPQLPEFSLIYSIFVPLTVTLMYFPSKMPVIIACIVQVPYMNPIVRILVSYVAMYQIGSGPYTITFYEMLSTPIVFASSYTLLEHFIASSLSVTERSMFSYLVVALLVFADESTCDISLVIFQKLVLAFGISLALTSCLVGFYKSRQQGTLLKKVTLLLIYVVFIGSGFTLSYRFLKPILGKAPWFWIAEYIAQDAVKSTIFKAWITSSVVLVPSILYLAKKIPFGFRRKIWHFVTLTALGYPITVEPQLTSLALVGLFCIFAIVELIRANNLPPFGGFIRKILIPFQDRKDTEGAYVLSYLFLVLGVALPLWLSNCTGTQGSVIGLVVLGLGDSFASLIGKSMGQLYWPEASKTIEGSFFFFFFTAFALYTYQNVGENSYDNYSLLLTPVITAILEGNMSMNDNVVVPVIGLICLDLIQQVRY</sequence>
<organism evidence="12 13">
    <name type="scientific">Eeniella nana</name>
    <name type="common">Yeast</name>
    <name type="synonym">Brettanomyces nanus</name>
    <dbReference type="NCBI Taxonomy" id="13502"/>
    <lineage>
        <taxon>Eukaryota</taxon>
        <taxon>Fungi</taxon>
        <taxon>Dikarya</taxon>
        <taxon>Ascomycota</taxon>
        <taxon>Saccharomycotina</taxon>
        <taxon>Pichiomycetes</taxon>
        <taxon>Pichiales</taxon>
        <taxon>Pichiaceae</taxon>
        <taxon>Brettanomyces</taxon>
    </lineage>
</organism>
<evidence type="ECO:0000256" key="9">
    <source>
        <dbReference type="ARBA" id="ARBA00023136"/>
    </source>
</evidence>
<keyword evidence="6" id="KW-0418">Kinase</keyword>
<evidence type="ECO:0000313" key="12">
    <source>
        <dbReference type="EMBL" id="QPG74132.1"/>
    </source>
</evidence>
<dbReference type="EC" id="2.7.1.108" evidence="3"/>
<dbReference type="GO" id="GO:0005789">
    <property type="term" value="C:endoplasmic reticulum membrane"/>
    <property type="evidence" value="ECO:0007669"/>
    <property type="project" value="UniProtKB-SubCell"/>
</dbReference>
<keyword evidence="4" id="KW-0808">Transferase</keyword>
<feature type="transmembrane region" description="Helical" evidence="11">
    <location>
        <begin position="421"/>
        <end position="440"/>
    </location>
</feature>
<dbReference type="GO" id="GO:0043048">
    <property type="term" value="P:dolichyl monophosphate biosynthetic process"/>
    <property type="evidence" value="ECO:0007669"/>
    <property type="project" value="TreeGrafter"/>
</dbReference>
<evidence type="ECO:0000256" key="1">
    <source>
        <dbReference type="ARBA" id="ARBA00004477"/>
    </source>
</evidence>
<feature type="transmembrane region" description="Helical" evidence="11">
    <location>
        <begin position="251"/>
        <end position="269"/>
    </location>
</feature>
<keyword evidence="9 11" id="KW-0472">Membrane</keyword>
<accession>A0A875S217</accession>
<dbReference type="InterPro" id="IPR032974">
    <property type="entry name" value="Polypren_kinase"/>
</dbReference>
<evidence type="ECO:0000256" key="3">
    <source>
        <dbReference type="ARBA" id="ARBA00012132"/>
    </source>
</evidence>
<name>A0A875S217_EENNA</name>
<reference evidence="12" key="1">
    <citation type="submission" date="2020-10" db="EMBL/GenBank/DDBJ databases">
        <authorList>
            <person name="Roach M.J.R."/>
        </authorList>
    </citation>
    <scope>NUCLEOTIDE SEQUENCE</scope>
    <source>
        <strain evidence="12">CBS 1945</strain>
    </source>
</reference>
<feature type="transmembrane region" description="Helical" evidence="11">
    <location>
        <begin position="281"/>
        <end position="302"/>
    </location>
</feature>
<dbReference type="OrthoDB" id="377083at2759"/>
<evidence type="ECO:0000256" key="5">
    <source>
        <dbReference type="ARBA" id="ARBA00022692"/>
    </source>
</evidence>
<gene>
    <name evidence="12" type="ORF">FOA43_001454</name>
</gene>
<evidence type="ECO:0000256" key="6">
    <source>
        <dbReference type="ARBA" id="ARBA00022777"/>
    </source>
</evidence>
<feature type="transmembrane region" description="Helical" evidence="11">
    <location>
        <begin position="478"/>
        <end position="499"/>
    </location>
</feature>
<keyword evidence="7" id="KW-0256">Endoplasmic reticulum</keyword>
<feature type="transmembrane region" description="Helical" evidence="11">
    <location>
        <begin position="50"/>
        <end position="69"/>
    </location>
</feature>
<keyword evidence="5 11" id="KW-0812">Transmembrane</keyword>
<dbReference type="PANTHER" id="PTHR13205">
    <property type="entry name" value="TRANSMEMBRANE PROTEIN 15-RELATED"/>
    <property type="match status" value="1"/>
</dbReference>
<dbReference type="PANTHER" id="PTHR13205:SF15">
    <property type="entry name" value="DOLICHOL KINASE"/>
    <property type="match status" value="1"/>
</dbReference>
<dbReference type="GeneID" id="62194855"/>
<feature type="compositionally biased region" description="Basic and acidic residues" evidence="10">
    <location>
        <begin position="7"/>
        <end position="18"/>
    </location>
</feature>
<feature type="transmembrane region" description="Helical" evidence="11">
    <location>
        <begin position="133"/>
        <end position="150"/>
    </location>
</feature>
<feature type="transmembrane region" description="Helical" evidence="11">
    <location>
        <begin position="378"/>
        <end position="400"/>
    </location>
</feature>
<dbReference type="AlphaFoldDB" id="A0A875S217"/>
<dbReference type="KEGG" id="bnn:FOA43_001454"/>
<dbReference type="RefSeq" id="XP_038777697.1">
    <property type="nucleotide sequence ID" value="XM_038921769.1"/>
</dbReference>
<comment type="similarity">
    <text evidence="2">Belongs to the polyprenol kinase family.</text>
</comment>
<feature type="transmembrane region" description="Helical" evidence="11">
    <location>
        <begin position="446"/>
        <end position="466"/>
    </location>
</feature>
<dbReference type="EMBL" id="CP064812">
    <property type="protein sequence ID" value="QPG74132.1"/>
    <property type="molecule type" value="Genomic_DNA"/>
</dbReference>
<feature type="transmembrane region" description="Helical" evidence="11">
    <location>
        <begin position="81"/>
        <end position="104"/>
    </location>
</feature>
<evidence type="ECO:0000256" key="4">
    <source>
        <dbReference type="ARBA" id="ARBA00022679"/>
    </source>
</evidence>